<dbReference type="STRING" id="28042.GU90_15250"/>
<proteinExistence type="predicted"/>
<accession>A0A073B7N1</accession>
<protein>
    <submittedName>
        <fullName evidence="2">Uncharacterized protein</fullName>
    </submittedName>
</protein>
<sequence>MTEAEGNGPVERLHNLLLALTGRVDDDAINSARELLGSGRADTAAEYLTGCLLAGQLPVSAEEQHQLQEVLRETRSSAELADGLNVVESVPEEPHRFASQDISDDEVLQALENVSGRLHGVRNVWCAWRTTPAGASYGAVPQRVLLAEVDSGGSVSAVGYQLITALRRAGVSCAVDVFSSGAELPSYHQNALAAAHQLPLRLSTGQGVAEPAPAVPAAVEPEADPEPVPEPEPEPEPVSRPEAVAPVETADTAEETGVPESTDEETAAPAADEPVATSSQAAQPEPAKEDAENKSMRVPPAVDAKLTDRERNLLRKLHEELAQREQDRSGARRQRPARPAQDPRTSTMPGGTGGFPPIGVSSVNQPGYPGQSN</sequence>
<organism evidence="2 3">
    <name type="scientific">Saccharopolyspora rectivirgula</name>
    <dbReference type="NCBI Taxonomy" id="28042"/>
    <lineage>
        <taxon>Bacteria</taxon>
        <taxon>Bacillati</taxon>
        <taxon>Actinomycetota</taxon>
        <taxon>Actinomycetes</taxon>
        <taxon>Pseudonocardiales</taxon>
        <taxon>Pseudonocardiaceae</taxon>
        <taxon>Saccharopolyspora</taxon>
    </lineage>
</organism>
<dbReference type="OrthoDB" id="5168860at2"/>
<feature type="compositionally biased region" description="Basic and acidic residues" evidence="1">
    <location>
        <begin position="286"/>
        <end position="295"/>
    </location>
</feature>
<evidence type="ECO:0000256" key="1">
    <source>
        <dbReference type="SAM" id="MobiDB-lite"/>
    </source>
</evidence>
<gene>
    <name evidence="2" type="ORF">GU90_15250</name>
</gene>
<name>A0A073B7N1_9PSEU</name>
<dbReference type="Proteomes" id="UP000031419">
    <property type="component" value="Unassembled WGS sequence"/>
</dbReference>
<dbReference type="RefSeq" id="WP_029719753.1">
    <property type="nucleotide sequence ID" value="NZ_JNVU01000037.1"/>
</dbReference>
<keyword evidence="3" id="KW-1185">Reference proteome</keyword>
<feature type="region of interest" description="Disordered" evidence="1">
    <location>
        <begin position="206"/>
        <end position="373"/>
    </location>
</feature>
<evidence type="ECO:0000313" key="3">
    <source>
        <dbReference type="Proteomes" id="UP000031419"/>
    </source>
</evidence>
<feature type="compositionally biased region" description="Low complexity" evidence="1">
    <location>
        <begin position="267"/>
        <end position="278"/>
    </location>
</feature>
<dbReference type="EMBL" id="JNVU01000037">
    <property type="protein sequence ID" value="KEI43679.1"/>
    <property type="molecule type" value="Genomic_DNA"/>
</dbReference>
<feature type="compositionally biased region" description="Low complexity" evidence="1">
    <location>
        <begin position="208"/>
        <end position="220"/>
    </location>
</feature>
<evidence type="ECO:0000313" key="2">
    <source>
        <dbReference type="EMBL" id="KEI43679.1"/>
    </source>
</evidence>
<comment type="caution">
    <text evidence="2">The sequence shown here is derived from an EMBL/GenBank/DDBJ whole genome shotgun (WGS) entry which is preliminary data.</text>
</comment>
<feature type="compositionally biased region" description="Acidic residues" evidence="1">
    <location>
        <begin position="221"/>
        <end position="235"/>
    </location>
</feature>
<dbReference type="eggNOG" id="ENOG5033QJI">
    <property type="taxonomic scope" value="Bacteria"/>
</dbReference>
<reference evidence="2 3" key="1">
    <citation type="submission" date="2014-06" db="EMBL/GenBank/DDBJ databases">
        <title>Saccharopolyspora rectivirgula DSM-43113 Genome sequencing.</title>
        <authorList>
            <person name="Barrera C."/>
            <person name="Millon L."/>
            <person name="Rognon B."/>
            <person name="Zaugg C."/>
            <person name="Monod M."/>
        </authorList>
    </citation>
    <scope>NUCLEOTIDE SEQUENCE [LARGE SCALE GENOMIC DNA]</scope>
    <source>
        <strain evidence="2 3">DSM 43113</strain>
    </source>
</reference>
<feature type="compositionally biased region" description="Polar residues" evidence="1">
    <location>
        <begin position="361"/>
        <end position="373"/>
    </location>
</feature>
<feature type="compositionally biased region" description="Basic and acidic residues" evidence="1">
    <location>
        <begin position="305"/>
        <end position="330"/>
    </location>
</feature>
<dbReference type="AlphaFoldDB" id="A0A073B7N1"/>